<sequence length="24" mass="2937">MMIFLMYIYLTASVLLELFKLFHV</sequence>
<dbReference type="AlphaFoldDB" id="A0A0E9XS73"/>
<organism evidence="1">
    <name type="scientific">Anguilla anguilla</name>
    <name type="common">European freshwater eel</name>
    <name type="synonym">Muraena anguilla</name>
    <dbReference type="NCBI Taxonomy" id="7936"/>
    <lineage>
        <taxon>Eukaryota</taxon>
        <taxon>Metazoa</taxon>
        <taxon>Chordata</taxon>
        <taxon>Craniata</taxon>
        <taxon>Vertebrata</taxon>
        <taxon>Euteleostomi</taxon>
        <taxon>Actinopterygii</taxon>
        <taxon>Neopterygii</taxon>
        <taxon>Teleostei</taxon>
        <taxon>Anguilliformes</taxon>
        <taxon>Anguillidae</taxon>
        <taxon>Anguilla</taxon>
    </lineage>
</organism>
<reference evidence="1" key="1">
    <citation type="submission" date="2014-11" db="EMBL/GenBank/DDBJ databases">
        <authorList>
            <person name="Amaro Gonzalez C."/>
        </authorList>
    </citation>
    <scope>NUCLEOTIDE SEQUENCE</scope>
</reference>
<protein>
    <submittedName>
        <fullName evidence="1">Uncharacterized protein</fullName>
    </submittedName>
</protein>
<dbReference type="EMBL" id="GBXM01003331">
    <property type="protein sequence ID" value="JAI05247.1"/>
    <property type="molecule type" value="Transcribed_RNA"/>
</dbReference>
<proteinExistence type="predicted"/>
<evidence type="ECO:0000313" key="1">
    <source>
        <dbReference type="EMBL" id="JAI05247.1"/>
    </source>
</evidence>
<name>A0A0E9XS73_ANGAN</name>
<accession>A0A0E9XS73</accession>
<reference evidence="1" key="2">
    <citation type="journal article" date="2015" name="Fish Shellfish Immunol.">
        <title>Early steps in the European eel (Anguilla anguilla)-Vibrio vulnificus interaction in the gills: Role of the RtxA13 toxin.</title>
        <authorList>
            <person name="Callol A."/>
            <person name="Pajuelo D."/>
            <person name="Ebbesson L."/>
            <person name="Teles M."/>
            <person name="MacKenzie S."/>
            <person name="Amaro C."/>
        </authorList>
    </citation>
    <scope>NUCLEOTIDE SEQUENCE</scope>
</reference>